<dbReference type="SMART" id="SM00530">
    <property type="entry name" value="HTH_XRE"/>
    <property type="match status" value="1"/>
</dbReference>
<dbReference type="Gene3D" id="1.10.260.40">
    <property type="entry name" value="lambda repressor-like DNA-binding domains"/>
    <property type="match status" value="1"/>
</dbReference>
<dbReference type="KEGG" id="rha:RHA1_ro10082"/>
<name>Q0RWR1_RHOJR</name>
<sequence>MSKEADMGEANRVFVSSRLTAARKRRGVTITALSSESGLSTKSLSDFENGKKDPSQDTLDRLAQALKVRSNYFLRPALDEVPTDSVSFRAPTKMTARNRDMAIAICSHAVELRTWIDSHYDTPPVNVPTLDKHVGTAAAGAAAEIVRAKWGLGEAPLGNVVHLLELHGVAVFSARTKQGALDAFSFRDSGRPYVLLSPHKSAERGRFDAAHELGHLVLHSGPTRSTGVDAEREADAFASSFLMPESDLRAQVSMNPPLHQILVKKKRWKVAAIALAYRLHDIGLLSDWLYHTTCVNLSRKGYRSGEPDGMSERESSRLLSKVMNDVWTTSGGFNQLCADLGVESHDINDLIFGLAPVPITGNQEKSKPRRPELRLIET</sequence>
<organism evidence="4 5">
    <name type="scientific">Rhodococcus jostii (strain RHA1)</name>
    <dbReference type="NCBI Taxonomy" id="101510"/>
    <lineage>
        <taxon>Bacteria</taxon>
        <taxon>Bacillati</taxon>
        <taxon>Actinomycetota</taxon>
        <taxon>Actinomycetes</taxon>
        <taxon>Mycobacteriales</taxon>
        <taxon>Nocardiaceae</taxon>
        <taxon>Rhodococcus</taxon>
    </lineage>
</organism>
<dbReference type="EMBL" id="CP000433">
    <property type="protein sequence ID" value="ABH00275.1"/>
    <property type="molecule type" value="Genomic_DNA"/>
</dbReference>
<dbReference type="CDD" id="cd00093">
    <property type="entry name" value="HTH_XRE"/>
    <property type="match status" value="1"/>
</dbReference>
<dbReference type="PANTHER" id="PTHR43236:SF1">
    <property type="entry name" value="BLL7220 PROTEIN"/>
    <property type="match status" value="1"/>
</dbReference>
<dbReference type="InterPro" id="IPR052345">
    <property type="entry name" value="Rad_response_metalloprotease"/>
</dbReference>
<protein>
    <submittedName>
        <fullName evidence="4">Possible transcriptional regulator</fullName>
    </submittedName>
</protein>
<dbReference type="InterPro" id="IPR010982">
    <property type="entry name" value="Lambda_DNA-bd_dom_sf"/>
</dbReference>
<comment type="similarity">
    <text evidence="1">Belongs to the short-chain fatty acyl-CoA assimilation regulator (ScfR) family.</text>
</comment>
<dbReference type="Pfam" id="PF01381">
    <property type="entry name" value="HTH_3"/>
    <property type="match status" value="1"/>
</dbReference>
<evidence type="ECO:0000256" key="2">
    <source>
        <dbReference type="SAM" id="MobiDB-lite"/>
    </source>
</evidence>
<geneLocation type="plasmid" evidence="4 5">
    <name>pRHL2</name>
</geneLocation>
<proteinExistence type="inferred from homology"/>
<dbReference type="Proteomes" id="UP000008710">
    <property type="component" value="Plasmid pRHL2"/>
</dbReference>
<feature type="domain" description="HTH cro/C1-type" evidence="3">
    <location>
        <begin position="19"/>
        <end position="73"/>
    </location>
</feature>
<dbReference type="InterPro" id="IPR010359">
    <property type="entry name" value="IrrE_HExxH"/>
</dbReference>
<evidence type="ECO:0000256" key="1">
    <source>
        <dbReference type="ARBA" id="ARBA00007227"/>
    </source>
</evidence>
<dbReference type="AlphaFoldDB" id="Q0RWR1"/>
<dbReference type="Gene3D" id="1.10.10.2910">
    <property type="match status" value="1"/>
</dbReference>
<dbReference type="SUPFAM" id="SSF47413">
    <property type="entry name" value="lambda repressor-like DNA-binding domains"/>
    <property type="match status" value="1"/>
</dbReference>
<evidence type="ECO:0000313" key="4">
    <source>
        <dbReference type="EMBL" id="ABH00275.1"/>
    </source>
</evidence>
<dbReference type="InterPro" id="IPR001387">
    <property type="entry name" value="Cro/C1-type_HTH"/>
</dbReference>
<dbReference type="Pfam" id="PF06114">
    <property type="entry name" value="Peptidase_M78"/>
    <property type="match status" value="1"/>
</dbReference>
<reference evidence="5" key="1">
    <citation type="journal article" date="2006" name="Proc. Natl. Acad. Sci. U.S.A.">
        <title>The complete genome of Rhodococcus sp. RHA1 provides insights into a catabolic powerhouse.</title>
        <authorList>
            <person name="McLeod M.P."/>
            <person name="Warren R.L."/>
            <person name="Hsiao W.W.L."/>
            <person name="Araki N."/>
            <person name="Myhre M."/>
            <person name="Fernandes C."/>
            <person name="Miyazawa D."/>
            <person name="Wong W."/>
            <person name="Lillquist A.L."/>
            <person name="Wang D."/>
            <person name="Dosanjh M."/>
            <person name="Hara H."/>
            <person name="Petrescu A."/>
            <person name="Morin R.D."/>
            <person name="Yang G."/>
            <person name="Stott J.M."/>
            <person name="Schein J.E."/>
            <person name="Shin H."/>
            <person name="Smailus D."/>
            <person name="Siddiqui A.S."/>
            <person name="Marra M.A."/>
            <person name="Jones S.J.M."/>
            <person name="Holt R."/>
            <person name="Brinkman F.S.L."/>
            <person name="Miyauchi K."/>
            <person name="Fukuda M."/>
            <person name="Davies J.E."/>
            <person name="Mohn W.W."/>
            <person name="Eltis L.D."/>
        </authorList>
    </citation>
    <scope>NUCLEOTIDE SEQUENCE [LARGE SCALE GENOMIC DNA]</scope>
    <source>
        <strain evidence="5">RHA1</strain>
    </source>
</reference>
<accession>Q0RWR1</accession>
<evidence type="ECO:0000313" key="5">
    <source>
        <dbReference type="Proteomes" id="UP000008710"/>
    </source>
</evidence>
<dbReference type="PROSITE" id="PS50943">
    <property type="entry name" value="HTH_CROC1"/>
    <property type="match status" value="1"/>
</dbReference>
<feature type="region of interest" description="Disordered" evidence="2">
    <location>
        <begin position="37"/>
        <end position="56"/>
    </location>
</feature>
<keyword evidence="4" id="KW-0614">Plasmid</keyword>
<dbReference type="GO" id="GO:0003677">
    <property type="term" value="F:DNA binding"/>
    <property type="evidence" value="ECO:0007669"/>
    <property type="project" value="InterPro"/>
</dbReference>
<gene>
    <name evidence="4" type="ordered locus">RHA1_ro10082</name>
</gene>
<evidence type="ECO:0000259" key="3">
    <source>
        <dbReference type="PROSITE" id="PS50943"/>
    </source>
</evidence>
<dbReference type="PANTHER" id="PTHR43236">
    <property type="entry name" value="ANTITOXIN HIGA1"/>
    <property type="match status" value="1"/>
</dbReference>
<dbReference type="HOGENOM" id="CLU_053651_1_1_11"/>